<comment type="caution">
    <text evidence="6">The sequence shown here is derived from an EMBL/GenBank/DDBJ whole genome shotgun (WGS) entry which is preliminary data.</text>
</comment>
<keyword evidence="1 4" id="KW-0732">Signal</keyword>
<feature type="signal peptide" evidence="4">
    <location>
        <begin position="1"/>
        <end position="20"/>
    </location>
</feature>
<evidence type="ECO:0000259" key="5">
    <source>
        <dbReference type="SMART" id="SM00768"/>
    </source>
</evidence>
<evidence type="ECO:0000313" key="7">
    <source>
        <dbReference type="Proteomes" id="UP000241394"/>
    </source>
</evidence>
<dbReference type="FunCoup" id="A0A2R6QQT7">
    <property type="interactions" value="298"/>
</dbReference>
<gene>
    <name evidence="6" type="ORF">CEY00_Acc14100</name>
</gene>
<dbReference type="Gramene" id="PSS13490">
    <property type="protein sequence ID" value="PSS13490"/>
    <property type="gene ID" value="CEY00_Acc14100"/>
</dbReference>
<accession>A0A2R6QQT7</accession>
<feature type="transmembrane region" description="Helical" evidence="3">
    <location>
        <begin position="154"/>
        <end position="172"/>
    </location>
</feature>
<keyword evidence="3" id="KW-0472">Membrane</keyword>
<keyword evidence="7" id="KW-1185">Reference proteome</keyword>
<dbReference type="STRING" id="1590841.A0A2R6QQT7"/>
<dbReference type="InterPro" id="IPR044788">
    <property type="entry name" value="X8_dom_prot"/>
</dbReference>
<keyword evidence="3" id="KW-0812">Transmembrane</keyword>
<sequence length="174" mass="18023">MAVLGVCLVLFLAMTGLSSATYCICKDGVSDSLLQKNIDYACGAGADCSQILKNGGCYNPNTLKDHCNYAVNSYFQKKGQATQSCNFTGTATTTQSISSQSSGCVYPASPSTAGSGTNSSSGNTPSPVFQLGPTGTTTTDSNMASLTLHLNSNTVLLCSLTLTLLLLGHTFFRV</sequence>
<proteinExistence type="predicted"/>
<evidence type="ECO:0000313" key="6">
    <source>
        <dbReference type="EMBL" id="PSS13490.1"/>
    </source>
</evidence>
<evidence type="ECO:0000256" key="3">
    <source>
        <dbReference type="SAM" id="Phobius"/>
    </source>
</evidence>
<dbReference type="PANTHER" id="PTHR31044:SF60">
    <property type="entry name" value="PLASMODESMATA CALLOSE-BINDING PROTEIN 4"/>
    <property type="match status" value="1"/>
</dbReference>
<reference evidence="6 7" key="1">
    <citation type="submission" date="2017-07" db="EMBL/GenBank/DDBJ databases">
        <title>An improved, manually edited Actinidia chinensis var. chinensis (kiwifruit) genome highlights the challenges associated with draft genomes and gene prediction in plants.</title>
        <authorList>
            <person name="Pilkington S."/>
            <person name="Crowhurst R."/>
            <person name="Hilario E."/>
            <person name="Nardozza S."/>
            <person name="Fraser L."/>
            <person name="Peng Y."/>
            <person name="Gunaseelan K."/>
            <person name="Simpson R."/>
            <person name="Tahir J."/>
            <person name="Deroles S."/>
            <person name="Templeton K."/>
            <person name="Luo Z."/>
            <person name="Davy M."/>
            <person name="Cheng C."/>
            <person name="Mcneilage M."/>
            <person name="Scaglione D."/>
            <person name="Liu Y."/>
            <person name="Zhang Q."/>
            <person name="Datson P."/>
            <person name="De Silva N."/>
            <person name="Gardiner S."/>
            <person name="Bassett H."/>
            <person name="Chagne D."/>
            <person name="Mccallum J."/>
            <person name="Dzierzon H."/>
            <person name="Deng C."/>
            <person name="Wang Y.-Y."/>
            <person name="Barron N."/>
            <person name="Manako K."/>
            <person name="Bowen J."/>
            <person name="Foster T."/>
            <person name="Erridge Z."/>
            <person name="Tiffin H."/>
            <person name="Waite C."/>
            <person name="Davies K."/>
            <person name="Grierson E."/>
            <person name="Laing W."/>
            <person name="Kirk R."/>
            <person name="Chen X."/>
            <person name="Wood M."/>
            <person name="Montefiori M."/>
            <person name="Brummell D."/>
            <person name="Schwinn K."/>
            <person name="Catanach A."/>
            <person name="Fullerton C."/>
            <person name="Li D."/>
            <person name="Meiyalaghan S."/>
            <person name="Nieuwenhuizen N."/>
            <person name="Read N."/>
            <person name="Prakash R."/>
            <person name="Hunter D."/>
            <person name="Zhang H."/>
            <person name="Mckenzie M."/>
            <person name="Knabel M."/>
            <person name="Harris A."/>
            <person name="Allan A."/>
            <person name="Chen A."/>
            <person name="Janssen B."/>
            <person name="Plunkett B."/>
            <person name="Dwamena C."/>
            <person name="Voogd C."/>
            <person name="Leif D."/>
            <person name="Lafferty D."/>
            <person name="Souleyre E."/>
            <person name="Varkonyi-Gasic E."/>
            <person name="Gambi F."/>
            <person name="Hanley J."/>
            <person name="Yao J.-L."/>
            <person name="Cheung J."/>
            <person name="David K."/>
            <person name="Warren B."/>
            <person name="Marsh K."/>
            <person name="Snowden K."/>
            <person name="Lin-Wang K."/>
            <person name="Brian L."/>
            <person name="Martinez-Sanchez M."/>
            <person name="Wang M."/>
            <person name="Ileperuma N."/>
            <person name="Macnee N."/>
            <person name="Campin R."/>
            <person name="Mcatee P."/>
            <person name="Drummond R."/>
            <person name="Espley R."/>
            <person name="Ireland H."/>
            <person name="Wu R."/>
            <person name="Atkinson R."/>
            <person name="Karunairetnam S."/>
            <person name="Bulley S."/>
            <person name="Chunkath S."/>
            <person name="Hanley Z."/>
            <person name="Storey R."/>
            <person name="Thrimawithana A."/>
            <person name="Thomson S."/>
            <person name="David C."/>
            <person name="Testolin R."/>
        </authorList>
    </citation>
    <scope>NUCLEOTIDE SEQUENCE [LARGE SCALE GENOMIC DNA]</scope>
    <source>
        <strain evidence="7">cv. Red5</strain>
        <tissue evidence="6">Young leaf</tissue>
    </source>
</reference>
<dbReference type="InParanoid" id="A0A2R6QQT7"/>
<dbReference type="AlphaFoldDB" id="A0A2R6QQT7"/>
<evidence type="ECO:0000256" key="1">
    <source>
        <dbReference type="ARBA" id="ARBA00022729"/>
    </source>
</evidence>
<dbReference type="PANTHER" id="PTHR31044">
    <property type="entry name" value="BETA-1,3 GLUCANASE"/>
    <property type="match status" value="1"/>
</dbReference>
<name>A0A2R6QQT7_ACTCC</name>
<keyword evidence="3" id="KW-1133">Transmembrane helix</keyword>
<dbReference type="SMART" id="SM00768">
    <property type="entry name" value="X8"/>
    <property type="match status" value="1"/>
</dbReference>
<dbReference type="Proteomes" id="UP000241394">
    <property type="component" value="Chromosome LG13"/>
</dbReference>
<feature type="chain" id="PRO_5015351391" evidence="4">
    <location>
        <begin position="21"/>
        <end position="174"/>
    </location>
</feature>
<dbReference type="OrthoDB" id="1930814at2759"/>
<dbReference type="Pfam" id="PF07983">
    <property type="entry name" value="X8"/>
    <property type="match status" value="1"/>
</dbReference>
<dbReference type="GO" id="GO:0009506">
    <property type="term" value="C:plasmodesma"/>
    <property type="evidence" value="ECO:0007669"/>
    <property type="project" value="UniProtKB-ARBA"/>
</dbReference>
<reference evidence="7" key="2">
    <citation type="journal article" date="2018" name="BMC Genomics">
        <title>A manually annotated Actinidia chinensis var. chinensis (kiwifruit) genome highlights the challenges associated with draft genomes and gene prediction in plants.</title>
        <authorList>
            <person name="Pilkington S.M."/>
            <person name="Crowhurst R."/>
            <person name="Hilario E."/>
            <person name="Nardozza S."/>
            <person name="Fraser L."/>
            <person name="Peng Y."/>
            <person name="Gunaseelan K."/>
            <person name="Simpson R."/>
            <person name="Tahir J."/>
            <person name="Deroles S.C."/>
            <person name="Templeton K."/>
            <person name="Luo Z."/>
            <person name="Davy M."/>
            <person name="Cheng C."/>
            <person name="McNeilage M."/>
            <person name="Scaglione D."/>
            <person name="Liu Y."/>
            <person name="Zhang Q."/>
            <person name="Datson P."/>
            <person name="De Silva N."/>
            <person name="Gardiner S.E."/>
            <person name="Bassett H."/>
            <person name="Chagne D."/>
            <person name="McCallum J."/>
            <person name="Dzierzon H."/>
            <person name="Deng C."/>
            <person name="Wang Y.Y."/>
            <person name="Barron L."/>
            <person name="Manako K."/>
            <person name="Bowen J."/>
            <person name="Foster T.M."/>
            <person name="Erridge Z.A."/>
            <person name="Tiffin H."/>
            <person name="Waite C.N."/>
            <person name="Davies K.M."/>
            <person name="Grierson E.P."/>
            <person name="Laing W.A."/>
            <person name="Kirk R."/>
            <person name="Chen X."/>
            <person name="Wood M."/>
            <person name="Montefiori M."/>
            <person name="Brummell D.A."/>
            <person name="Schwinn K.E."/>
            <person name="Catanach A."/>
            <person name="Fullerton C."/>
            <person name="Li D."/>
            <person name="Meiyalaghan S."/>
            <person name="Nieuwenhuizen N."/>
            <person name="Read N."/>
            <person name="Prakash R."/>
            <person name="Hunter D."/>
            <person name="Zhang H."/>
            <person name="McKenzie M."/>
            <person name="Knabel M."/>
            <person name="Harris A."/>
            <person name="Allan A.C."/>
            <person name="Gleave A."/>
            <person name="Chen A."/>
            <person name="Janssen B.J."/>
            <person name="Plunkett B."/>
            <person name="Ampomah-Dwamena C."/>
            <person name="Voogd C."/>
            <person name="Leif D."/>
            <person name="Lafferty D."/>
            <person name="Souleyre E.J.F."/>
            <person name="Varkonyi-Gasic E."/>
            <person name="Gambi F."/>
            <person name="Hanley J."/>
            <person name="Yao J.L."/>
            <person name="Cheung J."/>
            <person name="David K.M."/>
            <person name="Warren B."/>
            <person name="Marsh K."/>
            <person name="Snowden K.C."/>
            <person name="Lin-Wang K."/>
            <person name="Brian L."/>
            <person name="Martinez-Sanchez M."/>
            <person name="Wang M."/>
            <person name="Ileperuma N."/>
            <person name="Macnee N."/>
            <person name="Campin R."/>
            <person name="McAtee P."/>
            <person name="Drummond R.S.M."/>
            <person name="Espley R.V."/>
            <person name="Ireland H.S."/>
            <person name="Wu R."/>
            <person name="Atkinson R.G."/>
            <person name="Karunairetnam S."/>
            <person name="Bulley S."/>
            <person name="Chunkath S."/>
            <person name="Hanley Z."/>
            <person name="Storey R."/>
            <person name="Thrimawithana A.H."/>
            <person name="Thomson S."/>
            <person name="David C."/>
            <person name="Testolin R."/>
            <person name="Huang H."/>
            <person name="Hellens R.P."/>
            <person name="Schaffer R.J."/>
        </authorList>
    </citation>
    <scope>NUCLEOTIDE SEQUENCE [LARGE SCALE GENOMIC DNA]</scope>
    <source>
        <strain evidence="7">cv. Red5</strain>
    </source>
</reference>
<protein>
    <submittedName>
        <fullName evidence="6">PLASMODESMATA CALLOSE-BINDING PROTEIN 3 like</fullName>
    </submittedName>
</protein>
<evidence type="ECO:0000256" key="4">
    <source>
        <dbReference type="SAM" id="SignalP"/>
    </source>
</evidence>
<evidence type="ECO:0000256" key="2">
    <source>
        <dbReference type="SAM" id="MobiDB-lite"/>
    </source>
</evidence>
<feature type="domain" description="X8" evidence="5">
    <location>
        <begin position="21"/>
        <end position="106"/>
    </location>
</feature>
<feature type="region of interest" description="Disordered" evidence="2">
    <location>
        <begin position="115"/>
        <end position="135"/>
    </location>
</feature>
<organism evidence="6 7">
    <name type="scientific">Actinidia chinensis var. chinensis</name>
    <name type="common">Chinese soft-hair kiwi</name>
    <dbReference type="NCBI Taxonomy" id="1590841"/>
    <lineage>
        <taxon>Eukaryota</taxon>
        <taxon>Viridiplantae</taxon>
        <taxon>Streptophyta</taxon>
        <taxon>Embryophyta</taxon>
        <taxon>Tracheophyta</taxon>
        <taxon>Spermatophyta</taxon>
        <taxon>Magnoliopsida</taxon>
        <taxon>eudicotyledons</taxon>
        <taxon>Gunneridae</taxon>
        <taxon>Pentapetalae</taxon>
        <taxon>asterids</taxon>
        <taxon>Ericales</taxon>
        <taxon>Actinidiaceae</taxon>
        <taxon>Actinidia</taxon>
    </lineage>
</organism>
<dbReference type="OMA" id="IGLICPR"/>
<dbReference type="Gene3D" id="1.20.58.1040">
    <property type="match status" value="1"/>
</dbReference>
<dbReference type="EMBL" id="NKQK01000013">
    <property type="protein sequence ID" value="PSS13490.1"/>
    <property type="molecule type" value="Genomic_DNA"/>
</dbReference>
<dbReference type="InterPro" id="IPR012946">
    <property type="entry name" value="X8"/>
</dbReference>
<feature type="compositionally biased region" description="Low complexity" evidence="2">
    <location>
        <begin position="115"/>
        <end position="127"/>
    </location>
</feature>